<organism evidence="1 2">
    <name type="scientific">Diphasiastrum complanatum</name>
    <name type="common">Issler's clubmoss</name>
    <name type="synonym">Lycopodium complanatum</name>
    <dbReference type="NCBI Taxonomy" id="34168"/>
    <lineage>
        <taxon>Eukaryota</taxon>
        <taxon>Viridiplantae</taxon>
        <taxon>Streptophyta</taxon>
        <taxon>Embryophyta</taxon>
        <taxon>Tracheophyta</taxon>
        <taxon>Lycopodiopsida</taxon>
        <taxon>Lycopodiales</taxon>
        <taxon>Lycopodiaceae</taxon>
        <taxon>Lycopodioideae</taxon>
        <taxon>Diphasiastrum</taxon>
    </lineage>
</organism>
<accession>A0ACC2EX12</accession>
<reference evidence="2" key="1">
    <citation type="journal article" date="2024" name="Proc. Natl. Acad. Sci. U.S.A.">
        <title>Extraordinary preservation of gene collinearity over three hundred million years revealed in homosporous lycophytes.</title>
        <authorList>
            <person name="Li C."/>
            <person name="Wickell D."/>
            <person name="Kuo L.Y."/>
            <person name="Chen X."/>
            <person name="Nie B."/>
            <person name="Liao X."/>
            <person name="Peng D."/>
            <person name="Ji J."/>
            <person name="Jenkins J."/>
            <person name="Williams M."/>
            <person name="Shu S."/>
            <person name="Plott C."/>
            <person name="Barry K."/>
            <person name="Rajasekar S."/>
            <person name="Grimwood J."/>
            <person name="Han X."/>
            <person name="Sun S."/>
            <person name="Hou Z."/>
            <person name="He W."/>
            <person name="Dai G."/>
            <person name="Sun C."/>
            <person name="Schmutz J."/>
            <person name="Leebens-Mack J.H."/>
            <person name="Li F.W."/>
            <person name="Wang L."/>
        </authorList>
    </citation>
    <scope>NUCLEOTIDE SEQUENCE [LARGE SCALE GENOMIC DNA]</scope>
    <source>
        <strain evidence="2">cv. PW_Plant_1</strain>
    </source>
</reference>
<protein>
    <submittedName>
        <fullName evidence="1">Uncharacterized protein</fullName>
    </submittedName>
</protein>
<comment type="caution">
    <text evidence="1">The sequence shown here is derived from an EMBL/GenBank/DDBJ whole genome shotgun (WGS) entry which is preliminary data.</text>
</comment>
<dbReference type="EMBL" id="CM055092">
    <property type="protein sequence ID" value="KAJ7571024.1"/>
    <property type="molecule type" value="Genomic_DNA"/>
</dbReference>
<keyword evidence="2" id="KW-1185">Reference proteome</keyword>
<proteinExistence type="predicted"/>
<evidence type="ECO:0000313" key="2">
    <source>
        <dbReference type="Proteomes" id="UP001162992"/>
    </source>
</evidence>
<dbReference type="Proteomes" id="UP001162992">
    <property type="component" value="Chromosome 1"/>
</dbReference>
<evidence type="ECO:0000313" key="1">
    <source>
        <dbReference type="EMBL" id="KAJ7571024.1"/>
    </source>
</evidence>
<gene>
    <name evidence="1" type="ORF">O6H91_01G145600</name>
</gene>
<name>A0ACC2EX12_DIPCM</name>
<sequence length="479" mass="52939">MQGVGADVGFVADRFPNLGLHSNIDEDDFSSSPSPSEVVARESAQLLAQRERLSVRDLASKFEKGFAAAHAAAAKASDETKFRDALLLDRQALLKKLRGLMDTLAGRVAGRNKDDMEEAITLVEALTVQLVHRETELSQEKADARKMASLFKQASDDARKMVEEARAVANSEIETARAAARRVEAAFQEESKRWSTSEKKELEDMRLEVQEARRIKMLHESSKAMDMEHIIDGLKHQVAEKSSEILKLRKELEALRQHEEESKLYQLQGAECLGSCLQIVALNEVAPQISMCSIKWYRVSSDGIKAELISGATRSQYAPEPFDVGRIVRVDISLPDGRNQTLCSSGPIDPAPGLGPFVEALTQKGGADFHVIIVQQNGELMEKQSLHVLNIGKMRIKLYKGRTTKVKEHYTPAMQLCGARGGGEAAALCLFWIAKKGQSFMLGFESERERNAAIMLARRFAFDCNVMLAGPDDRAPLGT</sequence>